<organism evidence="11 12">
    <name type="scientific">Roseovarius spongiae</name>
    <dbReference type="NCBI Taxonomy" id="2320272"/>
    <lineage>
        <taxon>Bacteria</taxon>
        <taxon>Pseudomonadati</taxon>
        <taxon>Pseudomonadota</taxon>
        <taxon>Alphaproteobacteria</taxon>
        <taxon>Rhodobacterales</taxon>
        <taxon>Roseobacteraceae</taxon>
        <taxon>Roseovarius</taxon>
    </lineage>
</organism>
<feature type="transmembrane region" description="Helical" evidence="9">
    <location>
        <begin position="138"/>
        <end position="159"/>
    </location>
</feature>
<evidence type="ECO:0000313" key="11">
    <source>
        <dbReference type="EMBL" id="RKF12669.1"/>
    </source>
</evidence>
<sequence length="174" mass="18878">MISIATRLLRGLSAVVMAISGLVLLGMMLLVSADVASATILGRPIQNVIEIVAFYMMVGIVFLPLGSTELRDDHIKTDILMQKLPKRANMACQGLVGLVGIAMLSVLTYVSFDKAVQATQRGEMMMGTTMIQIWPSRWILFAGFLFFLICVLVGTLRLIRQAATGISGGDDDVR</sequence>
<keyword evidence="7 9" id="KW-0472">Membrane</keyword>
<keyword evidence="12" id="KW-1185">Reference proteome</keyword>
<dbReference type="GO" id="GO:0015740">
    <property type="term" value="P:C4-dicarboxylate transport"/>
    <property type="evidence" value="ECO:0007669"/>
    <property type="project" value="TreeGrafter"/>
</dbReference>
<dbReference type="PANTHER" id="PTHR35011">
    <property type="entry name" value="2,3-DIKETO-L-GULONATE TRAP TRANSPORTER SMALL PERMEASE PROTEIN YIAM"/>
    <property type="match status" value="1"/>
</dbReference>
<evidence type="ECO:0000256" key="8">
    <source>
        <dbReference type="ARBA" id="ARBA00038436"/>
    </source>
</evidence>
<comment type="subunit">
    <text evidence="9">The complex comprises the extracytoplasmic solute receptor protein and the two transmembrane proteins.</text>
</comment>
<keyword evidence="4 9" id="KW-0997">Cell inner membrane</keyword>
<dbReference type="Proteomes" id="UP000281128">
    <property type="component" value="Unassembled WGS sequence"/>
</dbReference>
<keyword evidence="6 9" id="KW-1133">Transmembrane helix</keyword>
<evidence type="ECO:0000256" key="9">
    <source>
        <dbReference type="RuleBase" id="RU369079"/>
    </source>
</evidence>
<dbReference type="GO" id="GO:0022857">
    <property type="term" value="F:transmembrane transporter activity"/>
    <property type="evidence" value="ECO:0007669"/>
    <property type="project" value="UniProtKB-UniRule"/>
</dbReference>
<feature type="transmembrane region" description="Helical" evidence="9">
    <location>
        <begin position="12"/>
        <end position="33"/>
    </location>
</feature>
<protein>
    <recommendedName>
        <fullName evidence="9">TRAP transporter small permease protein</fullName>
    </recommendedName>
</protein>
<evidence type="ECO:0000256" key="6">
    <source>
        <dbReference type="ARBA" id="ARBA00022989"/>
    </source>
</evidence>
<dbReference type="OrthoDB" id="4250245at2"/>
<evidence type="ECO:0000256" key="7">
    <source>
        <dbReference type="ARBA" id="ARBA00023136"/>
    </source>
</evidence>
<name>A0A3A8AUS5_9RHOB</name>
<feature type="transmembrane region" description="Helical" evidence="9">
    <location>
        <begin position="88"/>
        <end position="112"/>
    </location>
</feature>
<dbReference type="EMBL" id="RAPE01000006">
    <property type="protein sequence ID" value="RKF12669.1"/>
    <property type="molecule type" value="Genomic_DNA"/>
</dbReference>
<keyword evidence="5 9" id="KW-0812">Transmembrane</keyword>
<dbReference type="AlphaFoldDB" id="A0A3A8AUS5"/>
<feature type="transmembrane region" description="Helical" evidence="9">
    <location>
        <begin position="45"/>
        <end position="67"/>
    </location>
</feature>
<reference evidence="11 12" key="1">
    <citation type="submission" date="2018-09" db="EMBL/GenBank/DDBJ databases">
        <title>Roseovarius spongiae sp. nov., isolated from a marine sponge.</title>
        <authorList>
            <person name="Zhuang L."/>
            <person name="Luo L."/>
        </authorList>
    </citation>
    <scope>NUCLEOTIDE SEQUENCE [LARGE SCALE GENOMIC DNA]</scope>
    <source>
        <strain evidence="11 12">HN-E21</strain>
    </source>
</reference>
<proteinExistence type="inferred from homology"/>
<dbReference type="InterPro" id="IPR007387">
    <property type="entry name" value="TRAP_DctQ"/>
</dbReference>
<dbReference type="InterPro" id="IPR055348">
    <property type="entry name" value="DctQ"/>
</dbReference>
<accession>A0A3A8AUS5</accession>
<evidence type="ECO:0000256" key="3">
    <source>
        <dbReference type="ARBA" id="ARBA00022475"/>
    </source>
</evidence>
<dbReference type="GO" id="GO:0005886">
    <property type="term" value="C:plasma membrane"/>
    <property type="evidence" value="ECO:0007669"/>
    <property type="project" value="UniProtKB-SubCell"/>
</dbReference>
<feature type="domain" description="Tripartite ATP-independent periplasmic transporters DctQ component" evidence="10">
    <location>
        <begin position="27"/>
        <end position="160"/>
    </location>
</feature>
<evidence type="ECO:0000256" key="1">
    <source>
        <dbReference type="ARBA" id="ARBA00004429"/>
    </source>
</evidence>
<keyword evidence="3" id="KW-1003">Cell membrane</keyword>
<evidence type="ECO:0000256" key="2">
    <source>
        <dbReference type="ARBA" id="ARBA00022448"/>
    </source>
</evidence>
<keyword evidence="2 9" id="KW-0813">Transport</keyword>
<evidence type="ECO:0000256" key="4">
    <source>
        <dbReference type="ARBA" id="ARBA00022519"/>
    </source>
</evidence>
<comment type="function">
    <text evidence="9">Part of the tripartite ATP-independent periplasmic (TRAP) transport system.</text>
</comment>
<comment type="caution">
    <text evidence="11">The sequence shown here is derived from an EMBL/GenBank/DDBJ whole genome shotgun (WGS) entry which is preliminary data.</text>
</comment>
<gene>
    <name evidence="11" type="ORF">D6850_17070</name>
</gene>
<dbReference type="Pfam" id="PF04290">
    <property type="entry name" value="DctQ"/>
    <property type="match status" value="1"/>
</dbReference>
<comment type="subcellular location">
    <subcellularLocation>
        <location evidence="1 9">Cell inner membrane</location>
        <topology evidence="1 9">Multi-pass membrane protein</topology>
    </subcellularLocation>
</comment>
<dbReference type="PANTHER" id="PTHR35011:SF10">
    <property type="entry name" value="TRAP TRANSPORTER SMALL PERMEASE PROTEIN"/>
    <property type="match status" value="1"/>
</dbReference>
<evidence type="ECO:0000256" key="5">
    <source>
        <dbReference type="ARBA" id="ARBA00022692"/>
    </source>
</evidence>
<evidence type="ECO:0000313" key="12">
    <source>
        <dbReference type="Proteomes" id="UP000281128"/>
    </source>
</evidence>
<evidence type="ECO:0000259" key="10">
    <source>
        <dbReference type="Pfam" id="PF04290"/>
    </source>
</evidence>
<comment type="similarity">
    <text evidence="8 9">Belongs to the TRAP transporter small permease family.</text>
</comment>